<organism evidence="6 7">
    <name type="scientific">Pseudomonas putida</name>
    <name type="common">Arthrobacter siderocapsulatus</name>
    <dbReference type="NCBI Taxonomy" id="303"/>
    <lineage>
        <taxon>Bacteria</taxon>
        <taxon>Pseudomonadati</taxon>
        <taxon>Pseudomonadota</taxon>
        <taxon>Gammaproteobacteria</taxon>
        <taxon>Pseudomonadales</taxon>
        <taxon>Pseudomonadaceae</taxon>
        <taxon>Pseudomonas</taxon>
    </lineage>
</organism>
<dbReference type="InterPro" id="IPR036388">
    <property type="entry name" value="WH-like_DNA-bd_sf"/>
</dbReference>
<evidence type="ECO:0000313" key="6">
    <source>
        <dbReference type="EMBL" id="OLS62526.1"/>
    </source>
</evidence>
<dbReference type="GO" id="GO:0003700">
    <property type="term" value="F:DNA-binding transcription factor activity"/>
    <property type="evidence" value="ECO:0007669"/>
    <property type="project" value="InterPro"/>
</dbReference>
<dbReference type="InterPro" id="IPR000847">
    <property type="entry name" value="LysR_HTH_N"/>
</dbReference>
<dbReference type="InterPro" id="IPR005119">
    <property type="entry name" value="LysR_subst-bd"/>
</dbReference>
<comment type="caution">
    <text evidence="6">The sequence shown here is derived from an EMBL/GenBank/DDBJ whole genome shotgun (WGS) entry which is preliminary data.</text>
</comment>
<dbReference type="CDD" id="cd08474">
    <property type="entry name" value="PBP2_CrgA_like_5"/>
    <property type="match status" value="1"/>
</dbReference>
<name>A0A1Q9R537_PSEPU</name>
<dbReference type="GO" id="GO:0043565">
    <property type="term" value="F:sequence-specific DNA binding"/>
    <property type="evidence" value="ECO:0007669"/>
    <property type="project" value="TreeGrafter"/>
</dbReference>
<dbReference type="EMBL" id="MKZO01000021">
    <property type="protein sequence ID" value="OLS62526.1"/>
    <property type="molecule type" value="Genomic_DNA"/>
</dbReference>
<accession>A0A1Q9R537</accession>
<evidence type="ECO:0000313" key="7">
    <source>
        <dbReference type="Proteomes" id="UP000186736"/>
    </source>
</evidence>
<dbReference type="PANTHER" id="PTHR30537">
    <property type="entry name" value="HTH-TYPE TRANSCRIPTIONAL REGULATOR"/>
    <property type="match status" value="1"/>
</dbReference>
<evidence type="ECO:0000259" key="5">
    <source>
        <dbReference type="PROSITE" id="PS50931"/>
    </source>
</evidence>
<evidence type="ECO:0000256" key="2">
    <source>
        <dbReference type="ARBA" id="ARBA00023015"/>
    </source>
</evidence>
<sequence>MARERYGELLALLAVARERNFTRAAAQLGMSQSMLSYTIREMEKRLDIRLLTRTTRSVSLTEAGERLLEAVGPRLANIAEELRAVSELGDSPGGTLRFTASDHAIDTLLWPKLAPLLQRYPRLQVEMHSDYAFTDIVQGRYDFGVRLGDGLAKDIQAVRIGPDFRLAIVAAPAYLAERGVALTPEELMNHDCINLRLPTMGNLYAWELKRGERELNVRVNGRLVFNGIYQVMNAALDGHGLAYVPEGMARPHLDSGRLLPVLEDWWREFPGFHLYYSNQREVSRAMCLVIDELRLT</sequence>
<dbReference type="RefSeq" id="WP_075803405.1">
    <property type="nucleotide sequence ID" value="NZ_MKZO01000021.1"/>
</dbReference>
<dbReference type="Pfam" id="PF03466">
    <property type="entry name" value="LysR_substrate"/>
    <property type="match status" value="1"/>
</dbReference>
<dbReference type="InterPro" id="IPR036390">
    <property type="entry name" value="WH_DNA-bd_sf"/>
</dbReference>
<dbReference type="FunFam" id="3.40.190.290:FF:000012">
    <property type="entry name" value="Transcriptional regulator, LysR family"/>
    <property type="match status" value="1"/>
</dbReference>
<dbReference type="AlphaFoldDB" id="A0A1Q9R537"/>
<dbReference type="InterPro" id="IPR058163">
    <property type="entry name" value="LysR-type_TF_proteobact-type"/>
</dbReference>
<keyword evidence="2" id="KW-0805">Transcription regulation</keyword>
<gene>
    <name evidence="6" type="ORF">PSEMO_24760</name>
</gene>
<evidence type="ECO:0000256" key="4">
    <source>
        <dbReference type="ARBA" id="ARBA00023163"/>
    </source>
</evidence>
<reference evidence="6 7" key="1">
    <citation type="submission" date="2016-10" db="EMBL/GenBank/DDBJ databases">
        <title>Genome Sequence of Pseudomonas putida GM4FR.</title>
        <authorList>
            <person name="Poehlein A."/>
            <person name="Wemheuer F."/>
            <person name="Hollensteiner J."/>
            <person name="Wemheuer B."/>
        </authorList>
    </citation>
    <scope>NUCLEOTIDE SEQUENCE [LARGE SCALE GENOMIC DNA]</scope>
    <source>
        <strain evidence="6 7">GM4FR</strain>
    </source>
</reference>
<protein>
    <recommendedName>
        <fullName evidence="5">HTH lysR-type domain-containing protein</fullName>
    </recommendedName>
</protein>
<dbReference type="FunFam" id="1.10.10.10:FF:000001">
    <property type="entry name" value="LysR family transcriptional regulator"/>
    <property type="match status" value="1"/>
</dbReference>
<dbReference type="SUPFAM" id="SSF46785">
    <property type="entry name" value="Winged helix' DNA-binding domain"/>
    <property type="match status" value="1"/>
</dbReference>
<dbReference type="SUPFAM" id="SSF53850">
    <property type="entry name" value="Periplasmic binding protein-like II"/>
    <property type="match status" value="1"/>
</dbReference>
<proteinExistence type="inferred from homology"/>
<dbReference type="Pfam" id="PF00126">
    <property type="entry name" value="HTH_1"/>
    <property type="match status" value="1"/>
</dbReference>
<dbReference type="PROSITE" id="PS50931">
    <property type="entry name" value="HTH_LYSR"/>
    <property type="match status" value="1"/>
</dbReference>
<dbReference type="PANTHER" id="PTHR30537:SF1">
    <property type="entry name" value="HTH-TYPE TRANSCRIPTIONAL REGULATOR PGRR"/>
    <property type="match status" value="1"/>
</dbReference>
<keyword evidence="4" id="KW-0804">Transcription</keyword>
<dbReference type="Gene3D" id="3.40.190.290">
    <property type="match status" value="1"/>
</dbReference>
<dbReference type="Gene3D" id="1.10.10.10">
    <property type="entry name" value="Winged helix-like DNA-binding domain superfamily/Winged helix DNA-binding domain"/>
    <property type="match status" value="1"/>
</dbReference>
<dbReference type="OrthoDB" id="9813056at2"/>
<dbReference type="Proteomes" id="UP000186736">
    <property type="component" value="Unassembled WGS sequence"/>
</dbReference>
<comment type="similarity">
    <text evidence="1">Belongs to the LysR transcriptional regulatory family.</text>
</comment>
<keyword evidence="3" id="KW-0238">DNA-binding</keyword>
<evidence type="ECO:0000256" key="1">
    <source>
        <dbReference type="ARBA" id="ARBA00009437"/>
    </source>
</evidence>
<feature type="domain" description="HTH lysR-type" evidence="5">
    <location>
        <begin position="9"/>
        <end position="61"/>
    </location>
</feature>
<dbReference type="PRINTS" id="PR00039">
    <property type="entry name" value="HTHLYSR"/>
</dbReference>
<dbReference type="GO" id="GO:0006351">
    <property type="term" value="P:DNA-templated transcription"/>
    <property type="evidence" value="ECO:0007669"/>
    <property type="project" value="TreeGrafter"/>
</dbReference>
<evidence type="ECO:0000256" key="3">
    <source>
        <dbReference type="ARBA" id="ARBA00023125"/>
    </source>
</evidence>